<dbReference type="OrthoDB" id="2933732at2"/>
<comment type="caution">
    <text evidence="1">The sequence shown here is derived from an EMBL/GenBank/DDBJ whole genome shotgun (WGS) entry which is preliminary data.</text>
</comment>
<dbReference type="InterPro" id="IPR036916">
    <property type="entry name" value="Sda_sf"/>
</dbReference>
<accession>A0A3R9QJQ3</accession>
<evidence type="ECO:0000313" key="2">
    <source>
        <dbReference type="Proteomes" id="UP000275076"/>
    </source>
</evidence>
<dbReference type="RefSeq" id="WP_125556987.1">
    <property type="nucleotide sequence ID" value="NZ_JAUSUM010000001.1"/>
</dbReference>
<dbReference type="Pfam" id="PF08970">
    <property type="entry name" value="Sda"/>
    <property type="match status" value="1"/>
</dbReference>
<dbReference type="Proteomes" id="UP000275076">
    <property type="component" value="Unassembled WGS sequence"/>
</dbReference>
<proteinExistence type="predicted"/>
<sequence length="44" mass="5252">MELKRVSTSVLLESYQKAKEMDLNDEFILVLKEMLENRLYTTTK</sequence>
<dbReference type="Gene3D" id="1.10.287.1100">
    <property type="entry name" value="Sporulation inhibitor A"/>
    <property type="match status" value="1"/>
</dbReference>
<organism evidence="1 2">
    <name type="scientific">Salibacterium salarium</name>
    <dbReference type="NCBI Taxonomy" id="284579"/>
    <lineage>
        <taxon>Bacteria</taxon>
        <taxon>Bacillati</taxon>
        <taxon>Bacillota</taxon>
        <taxon>Bacilli</taxon>
        <taxon>Bacillales</taxon>
        <taxon>Bacillaceae</taxon>
    </lineage>
</organism>
<dbReference type="AlphaFoldDB" id="A0A3R9QJQ3"/>
<dbReference type="SUPFAM" id="SSF100985">
    <property type="entry name" value="Sporulation inhibitor Sda"/>
    <property type="match status" value="1"/>
</dbReference>
<evidence type="ECO:0000313" key="1">
    <source>
        <dbReference type="EMBL" id="RSL32236.1"/>
    </source>
</evidence>
<dbReference type="EMBL" id="RBVX01000016">
    <property type="protein sequence ID" value="RSL32236.1"/>
    <property type="molecule type" value="Genomic_DNA"/>
</dbReference>
<reference evidence="1 2" key="1">
    <citation type="submission" date="2018-10" db="EMBL/GenBank/DDBJ databases">
        <title>Draft genome sequence of Bacillus salarius IM0101, isolated from a hypersaline soil in Inner Mongolia, China.</title>
        <authorList>
            <person name="Yamprayoonswat W."/>
            <person name="Boonvisut S."/>
            <person name="Jumpathong W."/>
            <person name="Sittihan S."/>
            <person name="Ruangsuj P."/>
            <person name="Wanthongcharoen S."/>
            <person name="Thongpramul N."/>
            <person name="Pimmason S."/>
            <person name="Yu B."/>
            <person name="Yasawong M."/>
        </authorList>
    </citation>
    <scope>NUCLEOTIDE SEQUENCE [LARGE SCALE GENOMIC DNA]</scope>
    <source>
        <strain evidence="1 2">IM0101</strain>
    </source>
</reference>
<protein>
    <submittedName>
        <fullName evidence="1">Sporulation histidine kinase inhibitor Sda</fullName>
    </submittedName>
</protein>
<gene>
    <name evidence="1" type="ORF">D7Z54_16405</name>
</gene>
<dbReference type="InterPro" id="IPR015064">
    <property type="entry name" value="Sda"/>
</dbReference>
<name>A0A3R9QJQ3_9BACI</name>
<keyword evidence="2" id="KW-1185">Reference proteome</keyword>